<dbReference type="CDD" id="cd14081">
    <property type="entry name" value="STKc_BRSK1_2"/>
    <property type="match status" value="1"/>
</dbReference>
<feature type="compositionally biased region" description="Polar residues" evidence="13">
    <location>
        <begin position="546"/>
        <end position="558"/>
    </location>
</feature>
<evidence type="ECO:0000256" key="11">
    <source>
        <dbReference type="ARBA" id="ARBA00048679"/>
    </source>
</evidence>
<accession>A0A5M9MG14</accession>
<comment type="catalytic activity">
    <reaction evidence="10">
        <text>L-threonyl-[protein] + ATP = O-phospho-L-threonyl-[protein] + ADP + H(+)</text>
        <dbReference type="Rhea" id="RHEA:46608"/>
        <dbReference type="Rhea" id="RHEA-COMP:11060"/>
        <dbReference type="Rhea" id="RHEA-COMP:11605"/>
        <dbReference type="ChEBI" id="CHEBI:15378"/>
        <dbReference type="ChEBI" id="CHEBI:30013"/>
        <dbReference type="ChEBI" id="CHEBI:30616"/>
        <dbReference type="ChEBI" id="CHEBI:61977"/>
        <dbReference type="ChEBI" id="CHEBI:456216"/>
        <dbReference type="EC" id="2.7.11.1"/>
    </reaction>
</comment>
<dbReference type="GO" id="GO:0004674">
    <property type="term" value="F:protein serine/threonine kinase activity"/>
    <property type="evidence" value="ECO:0007669"/>
    <property type="project" value="UniProtKB-KW"/>
</dbReference>
<dbReference type="SUPFAM" id="SSF56112">
    <property type="entry name" value="Protein kinase-like (PK-like)"/>
    <property type="match status" value="1"/>
</dbReference>
<keyword evidence="9 12" id="KW-0067">ATP-binding</keyword>
<dbReference type="InterPro" id="IPR011009">
    <property type="entry name" value="Kinase-like_dom_sf"/>
</dbReference>
<name>A0A5M9MG14_9EURO</name>
<proteinExistence type="inferred from homology"/>
<evidence type="ECO:0000256" key="4">
    <source>
        <dbReference type="ARBA" id="ARBA00022527"/>
    </source>
</evidence>
<evidence type="ECO:0000256" key="2">
    <source>
        <dbReference type="ARBA" id="ARBA00010791"/>
    </source>
</evidence>
<dbReference type="GO" id="GO:0005524">
    <property type="term" value="F:ATP binding"/>
    <property type="evidence" value="ECO:0007669"/>
    <property type="project" value="UniProtKB-UniRule"/>
</dbReference>
<feature type="region of interest" description="Disordered" evidence="13">
    <location>
        <begin position="985"/>
        <end position="1074"/>
    </location>
</feature>
<comment type="caution">
    <text evidence="15">The sequence shown here is derived from an EMBL/GenBank/DDBJ whole genome shotgun (WGS) entry which is preliminary data.</text>
</comment>
<keyword evidence="4" id="KW-0723">Serine/threonine-protein kinase</keyword>
<comment type="catalytic activity">
    <reaction evidence="11">
        <text>L-seryl-[protein] + ATP = O-phospho-L-seryl-[protein] + ADP + H(+)</text>
        <dbReference type="Rhea" id="RHEA:17989"/>
        <dbReference type="Rhea" id="RHEA-COMP:9863"/>
        <dbReference type="Rhea" id="RHEA-COMP:11604"/>
        <dbReference type="ChEBI" id="CHEBI:15378"/>
        <dbReference type="ChEBI" id="CHEBI:29999"/>
        <dbReference type="ChEBI" id="CHEBI:30616"/>
        <dbReference type="ChEBI" id="CHEBI:83421"/>
        <dbReference type="ChEBI" id="CHEBI:456216"/>
        <dbReference type="EC" id="2.7.11.1"/>
    </reaction>
</comment>
<evidence type="ECO:0000256" key="13">
    <source>
        <dbReference type="SAM" id="MobiDB-lite"/>
    </source>
</evidence>
<dbReference type="VEuPathDB" id="FungiDB:EYZ11_001406"/>
<evidence type="ECO:0000256" key="9">
    <source>
        <dbReference type="ARBA" id="ARBA00022840"/>
    </source>
</evidence>
<dbReference type="InterPro" id="IPR000719">
    <property type="entry name" value="Prot_kinase_dom"/>
</dbReference>
<gene>
    <name evidence="15" type="primary">BRSK1</name>
    <name evidence="15" type="ORF">ATNIH1004_010218</name>
</gene>
<feature type="region of interest" description="Disordered" evidence="13">
    <location>
        <begin position="602"/>
        <end position="634"/>
    </location>
</feature>
<dbReference type="GO" id="GO:0005940">
    <property type="term" value="C:septin ring"/>
    <property type="evidence" value="ECO:0007669"/>
    <property type="project" value="UniProtKB-ARBA"/>
</dbReference>
<reference evidence="15 16" key="1">
    <citation type="submission" date="2019-08" db="EMBL/GenBank/DDBJ databases">
        <title>The genome sequence of a newly discovered highly antifungal drug resistant Aspergillus species, Aspergillus tanneri NIH 1004.</title>
        <authorList>
            <person name="Mounaud S."/>
            <person name="Singh I."/>
            <person name="Joardar V."/>
            <person name="Pakala S."/>
            <person name="Pakala S."/>
            <person name="Venepally P."/>
            <person name="Chung J.K."/>
            <person name="Losada L."/>
            <person name="Nierman W.C."/>
        </authorList>
    </citation>
    <scope>NUCLEOTIDE SEQUENCE [LARGE SCALE GENOMIC DNA]</scope>
    <source>
        <strain evidence="15 16">NIH1004</strain>
    </source>
</reference>
<dbReference type="Pfam" id="PF16797">
    <property type="entry name" value="Fungal_KA1"/>
    <property type="match status" value="1"/>
</dbReference>
<dbReference type="AlphaFoldDB" id="A0A5M9MG14"/>
<dbReference type="RefSeq" id="XP_033422811.1">
    <property type="nucleotide sequence ID" value="XM_033574793.1"/>
</dbReference>
<dbReference type="EC" id="2.7.11.1" evidence="3"/>
<dbReference type="Pfam" id="PF00069">
    <property type="entry name" value="Pkinase"/>
    <property type="match status" value="1"/>
</dbReference>
<dbReference type="Gene3D" id="1.10.510.10">
    <property type="entry name" value="Transferase(Phosphotransferase) domain 1"/>
    <property type="match status" value="1"/>
</dbReference>
<dbReference type="GO" id="GO:0035556">
    <property type="term" value="P:intracellular signal transduction"/>
    <property type="evidence" value="ECO:0007669"/>
    <property type="project" value="TreeGrafter"/>
</dbReference>
<feature type="region of interest" description="Disordered" evidence="13">
    <location>
        <begin position="546"/>
        <end position="577"/>
    </location>
</feature>
<evidence type="ECO:0000313" key="16">
    <source>
        <dbReference type="Proteomes" id="UP000324241"/>
    </source>
</evidence>
<feature type="compositionally biased region" description="Basic and acidic residues" evidence="13">
    <location>
        <begin position="1051"/>
        <end position="1063"/>
    </location>
</feature>
<evidence type="ECO:0000313" key="15">
    <source>
        <dbReference type="EMBL" id="KAA8643449.1"/>
    </source>
</evidence>
<dbReference type="GeneID" id="54332920"/>
<comment type="subcellular location">
    <subcellularLocation>
        <location evidence="1">Bud neck</location>
    </subcellularLocation>
</comment>
<organism evidence="15 16">
    <name type="scientific">Aspergillus tanneri</name>
    <dbReference type="NCBI Taxonomy" id="1220188"/>
    <lineage>
        <taxon>Eukaryota</taxon>
        <taxon>Fungi</taxon>
        <taxon>Dikarya</taxon>
        <taxon>Ascomycota</taxon>
        <taxon>Pezizomycotina</taxon>
        <taxon>Eurotiomycetes</taxon>
        <taxon>Eurotiomycetidae</taxon>
        <taxon>Eurotiales</taxon>
        <taxon>Aspergillaceae</taxon>
        <taxon>Aspergillus</taxon>
        <taxon>Aspergillus subgen. Circumdati</taxon>
    </lineage>
</organism>
<sequence>MSIATSPRSPKGNVEINCLSPVTDSQAGSHRNSVLSAHSVVSNKGKRKTHIGPWQLGRTLGRGSTGRVRLAKHALTGQTAAIKIVSKKSAAIAQSESIAAMDRNIGGSSGTGARPMPSGIEREVVIMKLIEHPNVISLYDVWENRGELYLVLEYVEGGELFDYVSNHGPLPEEEAVRIFRQIIAGLGHCHRFNICHRDLKPENILLDAWHNVKLADFGMAALQPIGHWLNTSCGSPHYAAPEIIYGRRYRGDKADIWSCGIILYALLTGYLPFDGGDLPKTLQLVKKAEFFIPREISYEAADLIQRILQKKPEDRITMDNIFMHPLLQKYEKFHQARSNHYLGPAPPISVDDCGPPVNSRHDVDFDLLRNLQTLWHDVKPEMLIQRLLEPEPTQERMFYNALVKFRNEQLENYQGQALEYSASDYHHISRGSARISNKRAQGSRKRNQVAAIRERKLNSSTREPKSCATVESYDPFRSPKNQAPEPEVGFAQITIHRTVSKGAHEQRPTEVIQESSPMPNAKTILEDCPPSSPFALVRNKRLKVNSMKSFQSKTSYSGSRRPLNGTPTPRSASYKRNVCFRHTRNRSQGSISAIATNAHVNTPIAKKEDRDIGFESDDDTSPFSDRFSSPLLPTQPTVVRGAGVTIKNCLHPRKVRESDFIWKDEARKVSHELSQICEEAFNGGSVSTGCTTSTCMDSETPATSVSMNTPEDSYRQFAPTKSKRKSGSSTPGASPGSYTAAELAETRRKLIEHSTQDGSGDVPAYLTAVIGHLDRLILQDKLRHPDKANKTDDFDVSSQTDPFHKSPNEPTSLPIISEELNIHTGNEATVNEQQAKMIAAHRSSDRPSSSTTHSGKKTIRMVPQSSMQSIDNAKPLNLRKRNRNRPADSGDTERLLEEFSEVKPDTSRYTSFGSRSSRNPCELAPIAEIPPKSPRRSGAQASESKKWSWFRNRSQASSDTAKLPVDAKLLHPSSDTVIVHELNQPAETPTGQEEEESSKVEEQSHVRQKGGFLRKLMRRKPSKDPDATSPVAAPVPTPAESTVESSPPLNKAKDEFFEPDKSQRPLPRRPRREGKSHNWFARVFQFRPATRVIALNTSKIKGRKDVYKILREWKQYGMEDVYLDKANSVIHGRVSEVNFLRLRPVKFSAEFYTVLEHGRQANLSLVRFRQEQGAVSSFNKVVDTLYMVMKQRGILVEDSSRAKKMTRVLDAFPDS</sequence>
<dbReference type="Gene3D" id="3.30.310.220">
    <property type="entry name" value="Fungal kinase associated-1 domain"/>
    <property type="match status" value="1"/>
</dbReference>
<feature type="compositionally biased region" description="Polar residues" evidence="13">
    <location>
        <begin position="699"/>
        <end position="711"/>
    </location>
</feature>
<keyword evidence="5" id="KW-0597">Phosphoprotein</keyword>
<evidence type="ECO:0000256" key="5">
    <source>
        <dbReference type="ARBA" id="ARBA00022553"/>
    </source>
</evidence>
<dbReference type="PROSITE" id="PS00107">
    <property type="entry name" value="PROTEIN_KINASE_ATP"/>
    <property type="match status" value="1"/>
</dbReference>
<protein>
    <recommendedName>
        <fullName evidence="3">non-specific serine/threonine protein kinase</fullName>
        <ecNumber evidence="3">2.7.11.1</ecNumber>
    </recommendedName>
</protein>
<feature type="region of interest" description="Disordered" evidence="13">
    <location>
        <begin position="699"/>
        <end position="740"/>
    </location>
</feature>
<evidence type="ECO:0000256" key="3">
    <source>
        <dbReference type="ARBA" id="ARBA00012513"/>
    </source>
</evidence>
<comment type="similarity">
    <text evidence="2">Belongs to the protein kinase superfamily. CAMK Ser/Thr protein kinase family. NIM1 subfamily.</text>
</comment>
<feature type="compositionally biased region" description="Polar residues" evidence="13">
    <location>
        <begin position="951"/>
        <end position="960"/>
    </location>
</feature>
<dbReference type="PROSITE" id="PS50011">
    <property type="entry name" value="PROTEIN_KINASE_DOM"/>
    <property type="match status" value="1"/>
</dbReference>
<dbReference type="InterPro" id="IPR043024">
    <property type="entry name" value="KA1_sf_fungal"/>
</dbReference>
<dbReference type="InterPro" id="IPR017441">
    <property type="entry name" value="Protein_kinase_ATP_BS"/>
</dbReference>
<feature type="region of interest" description="Disordered" evidence="13">
    <location>
        <begin position="457"/>
        <end position="485"/>
    </location>
</feature>
<evidence type="ECO:0000256" key="8">
    <source>
        <dbReference type="ARBA" id="ARBA00022777"/>
    </source>
</evidence>
<keyword evidence="8 15" id="KW-0418">Kinase</keyword>
<evidence type="ECO:0000256" key="6">
    <source>
        <dbReference type="ARBA" id="ARBA00022679"/>
    </source>
</evidence>
<feature type="compositionally biased region" description="Polar residues" evidence="13">
    <location>
        <begin position="621"/>
        <end position="634"/>
    </location>
</feature>
<feature type="compositionally biased region" description="Basic and acidic residues" evidence="13">
    <location>
        <begin position="885"/>
        <end position="906"/>
    </location>
</feature>
<evidence type="ECO:0000256" key="12">
    <source>
        <dbReference type="PROSITE-ProRule" id="PRU10141"/>
    </source>
</evidence>
<dbReference type="PROSITE" id="PS00108">
    <property type="entry name" value="PROTEIN_KINASE_ST"/>
    <property type="match status" value="1"/>
</dbReference>
<dbReference type="InterPro" id="IPR008271">
    <property type="entry name" value="Ser/Thr_kinase_AS"/>
</dbReference>
<feature type="compositionally biased region" description="Low complexity" evidence="13">
    <location>
        <begin position="1027"/>
        <end position="1043"/>
    </location>
</feature>
<dbReference type="VEuPathDB" id="FungiDB:EYZ11_001438"/>
<evidence type="ECO:0000256" key="7">
    <source>
        <dbReference type="ARBA" id="ARBA00022741"/>
    </source>
</evidence>
<evidence type="ECO:0000256" key="10">
    <source>
        <dbReference type="ARBA" id="ARBA00047899"/>
    </source>
</evidence>
<keyword evidence="7 12" id="KW-0547">Nucleotide-binding</keyword>
<feature type="compositionally biased region" description="Basic and acidic residues" evidence="13">
    <location>
        <begin position="784"/>
        <end position="793"/>
    </location>
</feature>
<feature type="region of interest" description="Disordered" evidence="13">
    <location>
        <begin position="784"/>
        <end position="811"/>
    </location>
</feature>
<dbReference type="EMBL" id="QUQM01000005">
    <property type="protein sequence ID" value="KAA8643449.1"/>
    <property type="molecule type" value="Genomic_DNA"/>
</dbReference>
<feature type="compositionally biased region" description="Polar residues" evidence="13">
    <location>
        <begin position="907"/>
        <end position="919"/>
    </location>
</feature>
<dbReference type="InterPro" id="IPR031850">
    <property type="entry name" value="Fungal_KA1_dom"/>
</dbReference>
<feature type="region of interest" description="Disordered" evidence="13">
    <location>
        <begin position="499"/>
        <end position="532"/>
    </location>
</feature>
<dbReference type="SMART" id="SM00220">
    <property type="entry name" value="S_TKc"/>
    <property type="match status" value="1"/>
</dbReference>
<dbReference type="GO" id="GO:0005935">
    <property type="term" value="C:cellular bud neck"/>
    <property type="evidence" value="ECO:0007669"/>
    <property type="project" value="UniProtKB-SubCell"/>
</dbReference>
<keyword evidence="6" id="KW-0808">Transferase</keyword>
<feature type="domain" description="Protein kinase" evidence="14">
    <location>
        <begin position="54"/>
        <end position="327"/>
    </location>
</feature>
<dbReference type="Proteomes" id="UP000324241">
    <property type="component" value="Unassembled WGS sequence"/>
</dbReference>
<dbReference type="PANTHER" id="PTHR24346:SF110">
    <property type="entry name" value="NON-SPECIFIC SERINE_THREONINE PROTEIN KINASE"/>
    <property type="match status" value="1"/>
</dbReference>
<evidence type="ECO:0000259" key="14">
    <source>
        <dbReference type="PROSITE" id="PS50011"/>
    </source>
</evidence>
<dbReference type="OrthoDB" id="504170at2759"/>
<feature type="region of interest" description="Disordered" evidence="13">
    <location>
        <begin position="837"/>
        <end position="965"/>
    </location>
</feature>
<dbReference type="PANTHER" id="PTHR24346">
    <property type="entry name" value="MAP/MICROTUBULE AFFINITY-REGULATING KINASE"/>
    <property type="match status" value="1"/>
</dbReference>
<evidence type="ECO:0000256" key="1">
    <source>
        <dbReference type="ARBA" id="ARBA00004266"/>
    </source>
</evidence>
<feature type="compositionally biased region" description="Low complexity" evidence="13">
    <location>
        <begin position="727"/>
        <end position="737"/>
    </location>
</feature>
<dbReference type="FunFam" id="1.10.510.10:FF:000394">
    <property type="entry name" value="Serine/threonine-protein kinase HSL1"/>
    <property type="match status" value="1"/>
</dbReference>
<feature type="binding site" evidence="12">
    <location>
        <position position="83"/>
    </location>
    <ligand>
        <name>ATP</name>
        <dbReference type="ChEBI" id="CHEBI:30616"/>
    </ligand>
</feature>